<dbReference type="EnsemblPlants" id="PGSC0003DMT400059821">
    <property type="protein sequence ID" value="PGSC0003DMT400059821"/>
    <property type="gene ID" value="PGSC0003DMG400023266"/>
</dbReference>
<dbReference type="Proteomes" id="UP000011115">
    <property type="component" value="Unassembled WGS sequence"/>
</dbReference>
<keyword evidence="1" id="KW-0472">Membrane</keyword>
<dbReference type="InParanoid" id="M1C4S9"/>
<dbReference type="Gramene" id="PGSC0003DMT400059823">
    <property type="protein sequence ID" value="PGSC0003DMT400059823"/>
    <property type="gene ID" value="PGSC0003DMG400023266"/>
</dbReference>
<keyword evidence="3" id="KW-1185">Reference proteome</keyword>
<accession>M1C4S9</accession>
<dbReference type="PaxDb" id="4113-PGSC0003DMT400059821"/>
<dbReference type="Gramene" id="PGSC0003DMT400059821">
    <property type="protein sequence ID" value="PGSC0003DMT400059821"/>
    <property type="gene ID" value="PGSC0003DMG400023266"/>
</dbReference>
<dbReference type="EnsemblPlants" id="PGSC0003DMT400059822">
    <property type="protein sequence ID" value="PGSC0003DMT400059822"/>
    <property type="gene ID" value="PGSC0003DMG400023266"/>
</dbReference>
<evidence type="ECO:0000313" key="2">
    <source>
        <dbReference type="EnsemblPlants" id="PGSC0003DMT400059823"/>
    </source>
</evidence>
<evidence type="ECO:0000313" key="3">
    <source>
        <dbReference type="Proteomes" id="UP000011115"/>
    </source>
</evidence>
<reference evidence="2" key="2">
    <citation type="submission" date="2015-06" db="UniProtKB">
        <authorList>
            <consortium name="EnsemblPlants"/>
        </authorList>
    </citation>
    <scope>IDENTIFICATION</scope>
    <source>
        <strain evidence="2">DM1-3 516 R44</strain>
    </source>
</reference>
<protein>
    <submittedName>
        <fullName evidence="2">Uncharacterized protein</fullName>
    </submittedName>
</protein>
<name>M1C4S9_SOLTU</name>
<reference evidence="3" key="1">
    <citation type="journal article" date="2011" name="Nature">
        <title>Genome sequence and analysis of the tuber crop potato.</title>
        <authorList>
            <consortium name="The Potato Genome Sequencing Consortium"/>
        </authorList>
    </citation>
    <scope>NUCLEOTIDE SEQUENCE [LARGE SCALE GENOMIC DNA]</scope>
    <source>
        <strain evidence="3">cv. DM1-3 516 R44</strain>
    </source>
</reference>
<dbReference type="AlphaFoldDB" id="M1C4S9"/>
<feature type="transmembrane region" description="Helical" evidence="1">
    <location>
        <begin position="6"/>
        <end position="27"/>
    </location>
</feature>
<sequence>MGIGADFIVMWLTFLCSAIIAIGAKGFNQIHIYQRQLQLMFQVQRQARTEVNLKVAEYVKTGPVASNGNEA</sequence>
<dbReference type="EnsemblPlants" id="PGSC0003DMT400059823">
    <property type="protein sequence ID" value="PGSC0003DMT400059823"/>
    <property type="gene ID" value="PGSC0003DMG400023266"/>
</dbReference>
<organism evidence="2 3">
    <name type="scientific">Solanum tuberosum</name>
    <name type="common">Potato</name>
    <dbReference type="NCBI Taxonomy" id="4113"/>
    <lineage>
        <taxon>Eukaryota</taxon>
        <taxon>Viridiplantae</taxon>
        <taxon>Streptophyta</taxon>
        <taxon>Embryophyta</taxon>
        <taxon>Tracheophyta</taxon>
        <taxon>Spermatophyta</taxon>
        <taxon>Magnoliopsida</taxon>
        <taxon>eudicotyledons</taxon>
        <taxon>Gunneridae</taxon>
        <taxon>Pentapetalae</taxon>
        <taxon>asterids</taxon>
        <taxon>lamiids</taxon>
        <taxon>Solanales</taxon>
        <taxon>Solanaceae</taxon>
        <taxon>Solanoideae</taxon>
        <taxon>Solaneae</taxon>
        <taxon>Solanum</taxon>
    </lineage>
</organism>
<keyword evidence="1" id="KW-1133">Transmembrane helix</keyword>
<dbReference type="HOGENOM" id="CLU_2744955_0_0_1"/>
<dbReference type="Gramene" id="PGSC0003DMT400059822">
    <property type="protein sequence ID" value="PGSC0003DMT400059822"/>
    <property type="gene ID" value="PGSC0003DMG400023266"/>
</dbReference>
<keyword evidence="1" id="KW-0812">Transmembrane</keyword>
<proteinExistence type="predicted"/>
<evidence type="ECO:0000256" key="1">
    <source>
        <dbReference type="SAM" id="Phobius"/>
    </source>
</evidence>